<organism evidence="4 5">
    <name type="scientific">Mycobacterium angelicum</name>
    <dbReference type="NCBI Taxonomy" id="470074"/>
    <lineage>
        <taxon>Bacteria</taxon>
        <taxon>Bacillati</taxon>
        <taxon>Actinomycetota</taxon>
        <taxon>Actinomycetes</taxon>
        <taxon>Mycobacteriales</taxon>
        <taxon>Mycobacteriaceae</taxon>
        <taxon>Mycobacterium</taxon>
    </lineage>
</organism>
<dbReference type="Pfam" id="PF00211">
    <property type="entry name" value="Guanylate_cyc"/>
    <property type="match status" value="1"/>
</dbReference>
<dbReference type="SMART" id="SM00044">
    <property type="entry name" value="CYCc"/>
    <property type="match status" value="1"/>
</dbReference>
<dbReference type="GO" id="GO:0004016">
    <property type="term" value="F:adenylate cyclase activity"/>
    <property type="evidence" value="ECO:0007669"/>
    <property type="project" value="UniProtKB-ARBA"/>
</dbReference>
<accession>A0A1W9ZN16</accession>
<dbReference type="Proteomes" id="UP000192284">
    <property type="component" value="Unassembled WGS sequence"/>
</dbReference>
<feature type="transmembrane region" description="Helical" evidence="2">
    <location>
        <begin position="12"/>
        <end position="36"/>
    </location>
</feature>
<dbReference type="CDD" id="cd07302">
    <property type="entry name" value="CHD"/>
    <property type="match status" value="1"/>
</dbReference>
<dbReference type="GO" id="GO:0035556">
    <property type="term" value="P:intracellular signal transduction"/>
    <property type="evidence" value="ECO:0007669"/>
    <property type="project" value="InterPro"/>
</dbReference>
<dbReference type="PROSITE" id="PS50125">
    <property type="entry name" value="GUANYLATE_CYCLASE_2"/>
    <property type="match status" value="1"/>
</dbReference>
<dbReference type="PANTHER" id="PTHR43081:SF1">
    <property type="entry name" value="ADENYLATE CYCLASE, TERMINAL-DIFFERENTIATION SPECIFIC"/>
    <property type="match status" value="1"/>
</dbReference>
<keyword evidence="2" id="KW-0472">Membrane</keyword>
<keyword evidence="2" id="KW-1133">Transmembrane helix</keyword>
<sequence>MSAMVDALHSWVFVVYALAGVAVIEAGGLVALWVLLKRSRAEADELRQRADARNWLLSGGREAVKTVWQTANLVRKEGFGAAVRSSIEDLADWAEVERPDLAKVTPDGRVVILFSDIEESTALNERIGDRAWVKLIASHAKLIHQQVQRRSGHVVKSQGDGFMIAFSRAEQAVRCGIDVQQALHRDAKRKRHTEIRVRIGIHMGRSVRRGDDLFGRNVAMAARVAGAATGGEILVSEPVRDAVCAVSDCDDIGFDDGREVALKGFSGSYRLFSVEPAA</sequence>
<dbReference type="EMBL" id="MVHE01000033">
    <property type="protein sequence ID" value="ORA18998.1"/>
    <property type="molecule type" value="Genomic_DNA"/>
</dbReference>
<dbReference type="OrthoDB" id="9801841at2"/>
<evidence type="ECO:0000313" key="4">
    <source>
        <dbReference type="EMBL" id="ORA18998.1"/>
    </source>
</evidence>
<dbReference type="AlphaFoldDB" id="A0A1W9ZN16"/>
<dbReference type="SUPFAM" id="SSF55073">
    <property type="entry name" value="Nucleotide cyclase"/>
    <property type="match status" value="1"/>
</dbReference>
<dbReference type="InterPro" id="IPR050697">
    <property type="entry name" value="Adenylyl/Guanylyl_Cyclase_3/4"/>
</dbReference>
<dbReference type="PANTHER" id="PTHR43081">
    <property type="entry name" value="ADENYLATE CYCLASE, TERMINAL-DIFFERENTIATION SPECIFIC-RELATED"/>
    <property type="match status" value="1"/>
</dbReference>
<name>A0A1W9ZN16_MYCAN</name>
<protein>
    <submittedName>
        <fullName evidence="4">Adenylate/guanylate cyclase domain-containing protein</fullName>
    </submittedName>
</protein>
<dbReference type="Gene3D" id="3.30.70.1230">
    <property type="entry name" value="Nucleotide cyclase"/>
    <property type="match status" value="1"/>
</dbReference>
<reference evidence="4 5" key="1">
    <citation type="submission" date="2017-02" db="EMBL/GenBank/DDBJ databases">
        <title>The new phylogeny of genus Mycobacterium.</title>
        <authorList>
            <person name="Tortoli E."/>
            <person name="Trovato A."/>
            <person name="Cirillo D.M."/>
        </authorList>
    </citation>
    <scope>NUCLEOTIDE SEQUENCE [LARGE SCALE GENOMIC DNA]</scope>
    <source>
        <strain evidence="4 5">DSM 45057</strain>
    </source>
</reference>
<proteinExistence type="inferred from homology"/>
<gene>
    <name evidence="4" type="ORF">BST12_18365</name>
</gene>
<keyword evidence="5" id="KW-1185">Reference proteome</keyword>
<evidence type="ECO:0000259" key="3">
    <source>
        <dbReference type="PROSITE" id="PS50125"/>
    </source>
</evidence>
<evidence type="ECO:0000256" key="2">
    <source>
        <dbReference type="SAM" id="Phobius"/>
    </source>
</evidence>
<dbReference type="GO" id="GO:0009190">
    <property type="term" value="P:cyclic nucleotide biosynthetic process"/>
    <property type="evidence" value="ECO:0007669"/>
    <property type="project" value="InterPro"/>
</dbReference>
<feature type="domain" description="Guanylate cyclase" evidence="3">
    <location>
        <begin position="111"/>
        <end position="225"/>
    </location>
</feature>
<keyword evidence="2" id="KW-0812">Transmembrane</keyword>
<dbReference type="InterPro" id="IPR029787">
    <property type="entry name" value="Nucleotide_cyclase"/>
</dbReference>
<comment type="similarity">
    <text evidence="1">Belongs to the adenylyl cyclase class-3 family.</text>
</comment>
<evidence type="ECO:0000313" key="5">
    <source>
        <dbReference type="Proteomes" id="UP000192284"/>
    </source>
</evidence>
<evidence type="ECO:0000256" key="1">
    <source>
        <dbReference type="ARBA" id="ARBA00005381"/>
    </source>
</evidence>
<comment type="caution">
    <text evidence="4">The sequence shown here is derived from an EMBL/GenBank/DDBJ whole genome shotgun (WGS) entry which is preliminary data.</text>
</comment>
<dbReference type="InterPro" id="IPR001054">
    <property type="entry name" value="A/G_cyclase"/>
</dbReference>
<dbReference type="RefSeq" id="WP_083114546.1">
    <property type="nucleotide sequence ID" value="NZ_JACKTS010000023.1"/>
</dbReference>